<dbReference type="PIRSF" id="PIRSF037226">
    <property type="entry name" value="Amidohydrolase_ACY1L2_prd"/>
    <property type="match status" value="1"/>
</dbReference>
<dbReference type="Pfam" id="PF01546">
    <property type="entry name" value="Peptidase_M20"/>
    <property type="match status" value="1"/>
</dbReference>
<dbReference type="PANTHER" id="PTHR30575:SF0">
    <property type="entry name" value="XAA-ARG DIPEPTIDASE"/>
    <property type="match status" value="1"/>
</dbReference>
<protein>
    <recommendedName>
        <fullName evidence="1">Peptidase M20 domain-containing protein 2</fullName>
    </recommendedName>
</protein>
<dbReference type="SUPFAM" id="SSF55031">
    <property type="entry name" value="Bacterial exopeptidase dimerisation domain"/>
    <property type="match status" value="1"/>
</dbReference>
<proteinExistence type="inferred from homology"/>
<dbReference type="InterPro" id="IPR011650">
    <property type="entry name" value="Peptidase_M20_dimer"/>
</dbReference>
<dbReference type="RefSeq" id="WP_399621529.1">
    <property type="nucleotide sequence ID" value="NZ_JBITYT010000022.1"/>
</dbReference>
<dbReference type="Proteomes" id="UP001614391">
    <property type="component" value="Unassembled WGS sequence"/>
</dbReference>
<gene>
    <name evidence="3" type="ORF">ACIGW0_31195</name>
</gene>
<dbReference type="InterPro" id="IPR036264">
    <property type="entry name" value="Bact_exopeptidase_dim_dom"/>
</dbReference>
<organism evidence="3 4">
    <name type="scientific">Streptomyces bikiniensis</name>
    <dbReference type="NCBI Taxonomy" id="1896"/>
    <lineage>
        <taxon>Bacteria</taxon>
        <taxon>Bacillati</taxon>
        <taxon>Actinomycetota</taxon>
        <taxon>Actinomycetes</taxon>
        <taxon>Kitasatosporales</taxon>
        <taxon>Streptomycetaceae</taxon>
        <taxon>Streptomyces</taxon>
    </lineage>
</organism>
<dbReference type="InterPro" id="IPR002933">
    <property type="entry name" value="Peptidase_M20"/>
</dbReference>
<sequence length="420" mass="43458">MSRTPEARAPEARAPESVYARVREEVAARADRLWDVGLALHREPETAYEEHGASRLLADELEREGFRVERGVAGLPTAFAARAGGSGGGEGGTTGGRPCVALLMEYDALPLLGHACGHNLIAAAGLGAAIAARAALGEGGDGTGGTLLAVGAPAEERGGGKVAEVAAGLFEGVDAALMFHPGVYDWRWAPLTASAQIRVGFHGRAAHPTGSPTEGIDALGALIQLFNALGVLHKRLPSGSHVQGIVTDGGRATNIVPEYAEGLFGLRGATTAALEELVEELRTCARGVALATRTTVEVTDAAGRYEHFRDNDVLSGLFAGHLERSGITLSEPVAGVYLGSSDIGNVSTRVPAIHPFLAIMGADGSDHTPEFAEAAAGPRARRAMLAAAEALACTAVDVLLRPDVPERAWDRFREKAAAGL</sequence>
<keyword evidence="4" id="KW-1185">Reference proteome</keyword>
<reference evidence="3 4" key="1">
    <citation type="submission" date="2024-10" db="EMBL/GenBank/DDBJ databases">
        <title>The Natural Products Discovery Center: Release of the First 8490 Sequenced Strains for Exploring Actinobacteria Biosynthetic Diversity.</title>
        <authorList>
            <person name="Kalkreuter E."/>
            <person name="Kautsar S.A."/>
            <person name="Yang D."/>
            <person name="Bader C.D."/>
            <person name="Teijaro C.N."/>
            <person name="Fluegel L."/>
            <person name="Davis C.M."/>
            <person name="Simpson J.R."/>
            <person name="Lauterbach L."/>
            <person name="Steele A.D."/>
            <person name="Gui C."/>
            <person name="Meng S."/>
            <person name="Li G."/>
            <person name="Viehrig K."/>
            <person name="Ye F."/>
            <person name="Su P."/>
            <person name="Kiefer A.F."/>
            <person name="Nichols A."/>
            <person name="Cepeda A.J."/>
            <person name="Yan W."/>
            <person name="Fan B."/>
            <person name="Jiang Y."/>
            <person name="Adhikari A."/>
            <person name="Zheng C.-J."/>
            <person name="Schuster L."/>
            <person name="Cowan T.M."/>
            <person name="Smanski M.J."/>
            <person name="Chevrette M.G."/>
            <person name="De Carvalho L.P.S."/>
            <person name="Shen B."/>
        </authorList>
    </citation>
    <scope>NUCLEOTIDE SEQUENCE [LARGE SCALE GENOMIC DNA]</scope>
    <source>
        <strain evidence="3 4">NPDC053346</strain>
    </source>
</reference>
<dbReference type="Gene3D" id="3.40.630.10">
    <property type="entry name" value="Zn peptidases"/>
    <property type="match status" value="1"/>
</dbReference>
<dbReference type="InterPro" id="IPR052030">
    <property type="entry name" value="Peptidase_M20/M20A_hydrolases"/>
</dbReference>
<feature type="domain" description="Peptidase M20 dimerisation" evidence="2">
    <location>
        <begin position="194"/>
        <end position="287"/>
    </location>
</feature>
<comment type="similarity">
    <text evidence="1">Belongs to the peptidase M20A family.</text>
</comment>
<evidence type="ECO:0000313" key="4">
    <source>
        <dbReference type="Proteomes" id="UP001614391"/>
    </source>
</evidence>
<dbReference type="EMBL" id="JBITYT010000022">
    <property type="protein sequence ID" value="MFI9123807.1"/>
    <property type="molecule type" value="Genomic_DNA"/>
</dbReference>
<dbReference type="Pfam" id="PF07687">
    <property type="entry name" value="M20_dimer"/>
    <property type="match status" value="1"/>
</dbReference>
<evidence type="ECO:0000313" key="3">
    <source>
        <dbReference type="EMBL" id="MFI9123807.1"/>
    </source>
</evidence>
<dbReference type="Gene3D" id="3.30.70.360">
    <property type="match status" value="1"/>
</dbReference>
<dbReference type="InterPro" id="IPR017144">
    <property type="entry name" value="Xaa-Arg_dipeptidase"/>
</dbReference>
<evidence type="ECO:0000256" key="1">
    <source>
        <dbReference type="PIRNR" id="PIRNR037226"/>
    </source>
</evidence>
<name>A0ABW8D1S8_STRBI</name>
<dbReference type="PANTHER" id="PTHR30575">
    <property type="entry name" value="PEPTIDASE M20"/>
    <property type="match status" value="1"/>
</dbReference>
<comment type="caution">
    <text evidence="3">The sequence shown here is derived from an EMBL/GenBank/DDBJ whole genome shotgun (WGS) entry which is preliminary data.</text>
</comment>
<evidence type="ECO:0000259" key="2">
    <source>
        <dbReference type="Pfam" id="PF07687"/>
    </source>
</evidence>
<dbReference type="NCBIfam" id="TIGR01891">
    <property type="entry name" value="amidohydrolases"/>
    <property type="match status" value="1"/>
</dbReference>
<dbReference type="SUPFAM" id="SSF53187">
    <property type="entry name" value="Zn-dependent exopeptidases"/>
    <property type="match status" value="1"/>
</dbReference>
<dbReference type="InterPro" id="IPR017439">
    <property type="entry name" value="Amidohydrolase"/>
</dbReference>
<accession>A0ABW8D1S8</accession>